<name>A0ABS1F4R6_9PROT</name>
<protein>
    <submittedName>
        <fullName evidence="1">Uncharacterized protein</fullName>
    </submittedName>
</protein>
<dbReference type="Proteomes" id="UP000652760">
    <property type="component" value="Unassembled WGS sequence"/>
</dbReference>
<dbReference type="RefSeq" id="WP_200193847.1">
    <property type="nucleotide sequence ID" value="NZ_JAENHM010000041.1"/>
</dbReference>
<dbReference type="EMBL" id="JAENHM010000041">
    <property type="protein sequence ID" value="MBK1838398.1"/>
    <property type="molecule type" value="Genomic_DNA"/>
</dbReference>
<gene>
    <name evidence="1" type="ORF">JHL17_13340</name>
</gene>
<keyword evidence="2" id="KW-1185">Reference proteome</keyword>
<evidence type="ECO:0000313" key="1">
    <source>
        <dbReference type="EMBL" id="MBK1838398.1"/>
    </source>
</evidence>
<comment type="caution">
    <text evidence="1">The sequence shown here is derived from an EMBL/GenBank/DDBJ whole genome shotgun (WGS) entry which is preliminary data.</text>
</comment>
<organism evidence="1 2">
    <name type="scientific">Azospirillum endophyticum</name>
    <dbReference type="NCBI Taxonomy" id="2800326"/>
    <lineage>
        <taxon>Bacteria</taxon>
        <taxon>Pseudomonadati</taxon>
        <taxon>Pseudomonadota</taxon>
        <taxon>Alphaproteobacteria</taxon>
        <taxon>Rhodospirillales</taxon>
        <taxon>Azospirillaceae</taxon>
        <taxon>Azospirillum</taxon>
    </lineage>
</organism>
<sequence>MKLSLTPTDLDVLETHFQILLPDVPPAHAGEALAAGLGFNPDGGLRAALAGTTKNSLVRQIDDAAAAAALTRLTGTAPDYGALVTRAAVTAIPGCLEPGTHDEGILKALAWEVERVRENDAERDEDGLYCNRFGDVVEAISLDVEQEGKNAFDCRLSLGADHNRTIWLTNDVAGAQAILRGDYEALCAVVRDFDKDWITNYDPEDVPGSERGAPDYDGGGFYNNTGVEVWRDRVTMTTWPTNGGVERTIVEIDAATFAEIETIMEQHSFGDANRVVEVLRAIGHGPS</sequence>
<reference evidence="2" key="1">
    <citation type="submission" date="2021-01" db="EMBL/GenBank/DDBJ databases">
        <title>Genome public.</title>
        <authorList>
            <person name="Liu C."/>
            <person name="Sun Q."/>
        </authorList>
    </citation>
    <scope>NUCLEOTIDE SEQUENCE [LARGE SCALE GENOMIC DNA]</scope>
    <source>
        <strain evidence="2">YIM B02556</strain>
    </source>
</reference>
<proteinExistence type="predicted"/>
<evidence type="ECO:0000313" key="2">
    <source>
        <dbReference type="Proteomes" id="UP000652760"/>
    </source>
</evidence>
<accession>A0ABS1F4R6</accession>